<gene>
    <name evidence="1" type="ORF">HPLM_LOCUS15537</name>
</gene>
<evidence type="ECO:0000313" key="1">
    <source>
        <dbReference type="EMBL" id="VDO56972.1"/>
    </source>
</evidence>
<dbReference type="Proteomes" id="UP000268014">
    <property type="component" value="Unassembled WGS sequence"/>
</dbReference>
<name>A0A0N4WV33_HAEPC</name>
<evidence type="ECO:0000313" key="3">
    <source>
        <dbReference type="WBParaSite" id="HPLM_0001554501-mRNA-1"/>
    </source>
</evidence>
<proteinExistence type="predicted"/>
<organism evidence="3">
    <name type="scientific">Haemonchus placei</name>
    <name type="common">Barber's pole worm</name>
    <dbReference type="NCBI Taxonomy" id="6290"/>
    <lineage>
        <taxon>Eukaryota</taxon>
        <taxon>Metazoa</taxon>
        <taxon>Ecdysozoa</taxon>
        <taxon>Nematoda</taxon>
        <taxon>Chromadorea</taxon>
        <taxon>Rhabditida</taxon>
        <taxon>Rhabditina</taxon>
        <taxon>Rhabditomorpha</taxon>
        <taxon>Strongyloidea</taxon>
        <taxon>Trichostrongylidae</taxon>
        <taxon>Haemonchus</taxon>
    </lineage>
</organism>
<keyword evidence="2" id="KW-1185">Reference proteome</keyword>
<sequence length="93" mass="11222">MEFANIFQQALDLLENRFLNLEINDSGQFQIFFSFSPNQVRRPQISMTEHFLHSQRRGHVLNMIDIDYFRYNFFQLIDLVVQPTTSKRTHHCE</sequence>
<reference evidence="3" key="1">
    <citation type="submission" date="2017-02" db="UniProtKB">
        <authorList>
            <consortium name="WormBaseParasite"/>
        </authorList>
    </citation>
    <scope>IDENTIFICATION</scope>
</reference>
<reference evidence="1 2" key="2">
    <citation type="submission" date="2018-11" db="EMBL/GenBank/DDBJ databases">
        <authorList>
            <consortium name="Pathogen Informatics"/>
        </authorList>
    </citation>
    <scope>NUCLEOTIDE SEQUENCE [LARGE SCALE GENOMIC DNA]</scope>
    <source>
        <strain evidence="1 2">MHpl1</strain>
    </source>
</reference>
<accession>A0A0N4WV33</accession>
<protein>
    <submittedName>
        <fullName evidence="1 3">Uncharacterized protein</fullName>
    </submittedName>
</protein>
<dbReference type="WBParaSite" id="HPLM_0001554501-mRNA-1">
    <property type="protein sequence ID" value="HPLM_0001554501-mRNA-1"/>
    <property type="gene ID" value="HPLM_0001554501"/>
</dbReference>
<dbReference type="EMBL" id="UZAF01019021">
    <property type="protein sequence ID" value="VDO56972.1"/>
    <property type="molecule type" value="Genomic_DNA"/>
</dbReference>
<dbReference type="AlphaFoldDB" id="A0A0N4WV33"/>
<evidence type="ECO:0000313" key="2">
    <source>
        <dbReference type="Proteomes" id="UP000268014"/>
    </source>
</evidence>